<evidence type="ECO:0000259" key="3">
    <source>
        <dbReference type="Pfam" id="PF06439"/>
    </source>
</evidence>
<dbReference type="KEGG" id="hbs:IPV69_25780"/>
<proteinExistence type="predicted"/>
<evidence type="ECO:0000256" key="2">
    <source>
        <dbReference type="SAM" id="SignalP"/>
    </source>
</evidence>
<dbReference type="GO" id="GO:0016787">
    <property type="term" value="F:hydrolase activity"/>
    <property type="evidence" value="ECO:0007669"/>
    <property type="project" value="InterPro"/>
</dbReference>
<dbReference type="Pfam" id="PF06439">
    <property type="entry name" value="3keto-disac_hyd"/>
    <property type="match status" value="1"/>
</dbReference>
<evidence type="ECO:0000256" key="1">
    <source>
        <dbReference type="SAM" id="MobiDB-lite"/>
    </source>
</evidence>
<organism evidence="4 5">
    <name type="scientific">Humisphaera borealis</name>
    <dbReference type="NCBI Taxonomy" id="2807512"/>
    <lineage>
        <taxon>Bacteria</taxon>
        <taxon>Pseudomonadati</taxon>
        <taxon>Planctomycetota</taxon>
        <taxon>Phycisphaerae</taxon>
        <taxon>Tepidisphaerales</taxon>
        <taxon>Tepidisphaeraceae</taxon>
        <taxon>Humisphaera</taxon>
    </lineage>
</organism>
<dbReference type="RefSeq" id="WP_206292609.1">
    <property type="nucleotide sequence ID" value="NZ_CP063458.1"/>
</dbReference>
<dbReference type="InterPro" id="IPR010496">
    <property type="entry name" value="AL/BT2_dom"/>
</dbReference>
<sequence length="280" mass="30121">MKTSALIASLLLVLTSVGRADDGFKPLFNGKNLDGWDANPKLWTVQDGTIVGTTTGPEQLEYNQFLIWRGGVVKNFELRARIRQSGNNTGIQYRSKELPAVGKWSVGGYQCDIHPTPANNAMVYEEKGRGIIVQNGQSVVIDPKGTRWLVAQHEPVKVDVAEWHEYTVIAQGNHLVHKLDGKVTIDLVDHDEAKHSLEGIVAFQIHRGPAMKVEIKDVMLKELPEGGVVAFDKAALPAGAAPIEKTKPAGAKPGPAKPKAQPKAPAATATPAAATIAPRS</sequence>
<evidence type="ECO:0000313" key="4">
    <source>
        <dbReference type="EMBL" id="QOV89562.1"/>
    </source>
</evidence>
<reference evidence="4 5" key="1">
    <citation type="submission" date="2020-10" db="EMBL/GenBank/DDBJ databases">
        <title>Wide distribution of Phycisphaera-like planctomycetes from WD2101 soil group in peatlands and genome analysis of the first cultivated representative.</title>
        <authorList>
            <person name="Dedysh S.N."/>
            <person name="Beletsky A.V."/>
            <person name="Ivanova A."/>
            <person name="Kulichevskaya I.S."/>
            <person name="Suzina N.E."/>
            <person name="Philippov D.A."/>
            <person name="Rakitin A.L."/>
            <person name="Mardanov A.V."/>
            <person name="Ravin N.V."/>
        </authorList>
    </citation>
    <scope>NUCLEOTIDE SEQUENCE [LARGE SCALE GENOMIC DNA]</scope>
    <source>
        <strain evidence="4 5">M1803</strain>
    </source>
</reference>
<dbReference type="EMBL" id="CP063458">
    <property type="protein sequence ID" value="QOV89562.1"/>
    <property type="molecule type" value="Genomic_DNA"/>
</dbReference>
<feature type="domain" description="3-keto-alpha-glucoside-1,2-lyase/3-keto-2-hydroxy-glucal hydratase" evidence="3">
    <location>
        <begin position="23"/>
        <end position="221"/>
    </location>
</feature>
<protein>
    <submittedName>
        <fullName evidence="4">DUF1080 domain-containing protein</fullName>
    </submittedName>
</protein>
<feature type="signal peptide" evidence="2">
    <location>
        <begin position="1"/>
        <end position="20"/>
    </location>
</feature>
<gene>
    <name evidence="4" type="ORF">IPV69_25780</name>
</gene>
<evidence type="ECO:0000313" key="5">
    <source>
        <dbReference type="Proteomes" id="UP000593765"/>
    </source>
</evidence>
<keyword evidence="5" id="KW-1185">Reference proteome</keyword>
<feature type="region of interest" description="Disordered" evidence="1">
    <location>
        <begin position="242"/>
        <end position="280"/>
    </location>
</feature>
<name>A0A7M2WWI9_9BACT</name>
<keyword evidence="2" id="KW-0732">Signal</keyword>
<dbReference type="AlphaFoldDB" id="A0A7M2WWI9"/>
<feature type="compositionally biased region" description="Low complexity" evidence="1">
    <location>
        <begin position="248"/>
        <end position="280"/>
    </location>
</feature>
<accession>A0A7M2WWI9</accession>
<dbReference type="Proteomes" id="UP000593765">
    <property type="component" value="Chromosome"/>
</dbReference>
<feature type="chain" id="PRO_5034143396" evidence="2">
    <location>
        <begin position="21"/>
        <end position="280"/>
    </location>
</feature>
<dbReference type="Gene3D" id="2.60.120.560">
    <property type="entry name" value="Exo-inulinase, domain 1"/>
    <property type="match status" value="1"/>
</dbReference>